<dbReference type="InterPro" id="IPR015943">
    <property type="entry name" value="WD40/YVTN_repeat-like_dom_sf"/>
</dbReference>
<dbReference type="Pfam" id="PF00400">
    <property type="entry name" value="WD40"/>
    <property type="match status" value="12"/>
</dbReference>
<evidence type="ECO:0000313" key="7">
    <source>
        <dbReference type="Proteomes" id="UP001612928"/>
    </source>
</evidence>
<keyword evidence="7" id="KW-1185">Reference proteome</keyword>
<accession>A0ABW8A9F5</accession>
<dbReference type="PROSITE" id="PS00678">
    <property type="entry name" value="WD_REPEATS_1"/>
    <property type="match status" value="10"/>
</dbReference>
<dbReference type="InterPro" id="IPR049052">
    <property type="entry name" value="nSTAND1"/>
</dbReference>
<organism evidence="6 7">
    <name type="scientific">Nonomuraea indica</name>
    <dbReference type="NCBI Taxonomy" id="1581193"/>
    <lineage>
        <taxon>Bacteria</taxon>
        <taxon>Bacillati</taxon>
        <taxon>Actinomycetota</taxon>
        <taxon>Actinomycetes</taxon>
        <taxon>Streptosporangiales</taxon>
        <taxon>Streptosporangiaceae</taxon>
        <taxon>Nonomuraea</taxon>
    </lineage>
</organism>
<dbReference type="InterPro" id="IPR001387">
    <property type="entry name" value="Cro/C1-type_HTH"/>
</dbReference>
<feature type="repeat" description="WD" evidence="3">
    <location>
        <begin position="1126"/>
        <end position="1159"/>
    </location>
</feature>
<keyword evidence="1 3" id="KW-0853">WD repeat</keyword>
<dbReference type="PANTHER" id="PTHR44156">
    <property type="entry name" value="SUPERNUMERARY LIMBS, ISOFORM B-RELATED"/>
    <property type="match status" value="1"/>
</dbReference>
<dbReference type="RefSeq" id="WP_397023429.1">
    <property type="nucleotide sequence ID" value="NZ_JBITMB010000006.1"/>
</dbReference>
<proteinExistence type="predicted"/>
<dbReference type="Gene3D" id="2.130.10.10">
    <property type="entry name" value="YVTN repeat-like/Quinoprotein amine dehydrogenase"/>
    <property type="match status" value="5"/>
</dbReference>
<dbReference type="SUPFAM" id="SSF50978">
    <property type="entry name" value="WD40 repeat-like"/>
    <property type="match status" value="2"/>
</dbReference>
<feature type="repeat" description="WD" evidence="3">
    <location>
        <begin position="909"/>
        <end position="942"/>
    </location>
</feature>
<dbReference type="InterPro" id="IPR019775">
    <property type="entry name" value="WD40_repeat_CS"/>
</dbReference>
<dbReference type="Pfam" id="PF20703">
    <property type="entry name" value="nSTAND1"/>
    <property type="match status" value="1"/>
</dbReference>
<feature type="repeat" description="WD" evidence="3">
    <location>
        <begin position="991"/>
        <end position="1025"/>
    </location>
</feature>
<dbReference type="InterPro" id="IPR001680">
    <property type="entry name" value="WD40_rpt"/>
</dbReference>
<feature type="repeat" description="WD" evidence="3">
    <location>
        <begin position="1036"/>
        <end position="1077"/>
    </location>
</feature>
<evidence type="ECO:0000313" key="6">
    <source>
        <dbReference type="EMBL" id="MFI7443288.1"/>
    </source>
</evidence>
<evidence type="ECO:0000259" key="5">
    <source>
        <dbReference type="PROSITE" id="PS50943"/>
    </source>
</evidence>
<dbReference type="InterPro" id="IPR027417">
    <property type="entry name" value="P-loop_NTPase"/>
</dbReference>
<dbReference type="PROSITE" id="PS50294">
    <property type="entry name" value="WD_REPEATS_REGION"/>
    <property type="match status" value="12"/>
</dbReference>
<keyword evidence="4" id="KW-1133">Transmembrane helix</keyword>
<dbReference type="InterPro" id="IPR036322">
    <property type="entry name" value="WD40_repeat_dom_sf"/>
</dbReference>
<dbReference type="PRINTS" id="PR00320">
    <property type="entry name" value="GPROTEINBRPT"/>
</dbReference>
<dbReference type="Proteomes" id="UP001612928">
    <property type="component" value="Unassembled WGS sequence"/>
</dbReference>
<sequence>MTGVVEDEPELPDPGRIRTRQDFARELTLLRERSGMTVRQVAVKIGVGGAHSTIGDWFAGRGLPSTALRDLLVRLLGACGADDPDTVEQWLRAWLRVRRAPGRRPAGAEPYKGLASFGPEDAAWFFGRETLTNLLLDRIDALRAAGGGVQVVVGASGAGKSSLLRAGLIPALSAGRVPGVALWPDPLLTPGAHPMSELAARLTPARPNGADAASPAEVMRPGPGDPAPVLVVDQFEEVFSACADEGERQAFVGALCSAADAGALIVVGLRADFYGRVLRHPRLVEAVQAGQVAVGPMNEAELRAAIVEPARKAKLELEEGLVELLLRDVAPPGGQEGTAHEAGVLPLLSHALYATWSRAQGRRLTIGDYREAGGIDGAVAASASKVYDELGPREREQARRLFLSLVHVASDTADTRRRMVTAELLAEGRDEGREDVLDRFVAQRLITADVDTVEISHEALLTAWPRLRSWLDADREGLVVGRRLAEAAATWHREHRDPAALYRGARLAAARAWVAGTTTGAQLSPLTREFLDASVARELEEQRAARRGTRRLRRLVAGLVVLFVVTAAAGVVAVRSQRETQEQRDMALAGNAAKEAAALRAVNPALAAQLNLAAYRLSPTAEARGGLLSAFASPYATLLTGQALAVYAAEFSPDARLLVTAALDGVVRLYDVADRHRPTAVATLTGHTDGVTAAVFAPGGRMLATASTDRTVRLWDLADARRPRAAAVLTGHTSDVRRVSFSPDGRTLASASYDATVRLWDVTDPSRPAVLSVLTGRRDAAGLAVFSPDGRTLLTHGPGHSLRLWDVTDRRRPRVLARLAGHTDRVLSAAFDPSGHLLATGGFDAAVRLWDVSDPRHPGRPVTLAGHRNGVVSLDFSADARVLASGSYDTTVRLWDVSDPGAPASPVALEGHAGTVYTVSFSPDGRTLVSGAQDNTVRLWGLPGRVIGGHDGGVHAVALAPGGRLLGVGGHPTAGLWNVADLARPVRLATLRGHTDIVSRLAFRPDGRVLATASLDSTTRLWDVSVPARPVPLATLRGHTSNVFSAMFSPDGRTLATAGDDSTARLWDVTDPRRPRQVASITGHAAPVVSAVFGPSGRVLATASADHTTRLWDVTDPSRPTPLSVLTGHTSSVFRALFSPDGRTLATAGADHTARLWDVTAPDRPVPLAVLTGHTSNINGLAFTPDGRTLATAGADRVLRIWDVTDPRASGPPVTLSGHTDVLNAVAAAPDGRTLVTGADDSTVRLWDLDPGRVAAQVCALAHPRITPAQWARYLPGPAFQPPCR</sequence>
<dbReference type="PROSITE" id="PS50943">
    <property type="entry name" value="HTH_CROC1"/>
    <property type="match status" value="1"/>
</dbReference>
<feature type="repeat" description="WD" evidence="3">
    <location>
        <begin position="639"/>
        <end position="680"/>
    </location>
</feature>
<evidence type="ECO:0000256" key="2">
    <source>
        <dbReference type="ARBA" id="ARBA00022737"/>
    </source>
</evidence>
<reference evidence="6 7" key="1">
    <citation type="submission" date="2024-10" db="EMBL/GenBank/DDBJ databases">
        <title>The Natural Products Discovery Center: Release of the First 8490 Sequenced Strains for Exploring Actinobacteria Biosynthetic Diversity.</title>
        <authorList>
            <person name="Kalkreuter E."/>
            <person name="Kautsar S.A."/>
            <person name="Yang D."/>
            <person name="Bader C.D."/>
            <person name="Teijaro C.N."/>
            <person name="Fluegel L."/>
            <person name="Davis C.M."/>
            <person name="Simpson J.R."/>
            <person name="Lauterbach L."/>
            <person name="Steele A.D."/>
            <person name="Gui C."/>
            <person name="Meng S."/>
            <person name="Li G."/>
            <person name="Viehrig K."/>
            <person name="Ye F."/>
            <person name="Su P."/>
            <person name="Kiefer A.F."/>
            <person name="Nichols A."/>
            <person name="Cepeda A.J."/>
            <person name="Yan W."/>
            <person name="Fan B."/>
            <person name="Jiang Y."/>
            <person name="Adhikari A."/>
            <person name="Zheng C.-J."/>
            <person name="Schuster L."/>
            <person name="Cowan T.M."/>
            <person name="Smanski M.J."/>
            <person name="Chevrette M.G."/>
            <person name="De Carvalho L.P.S."/>
            <person name="Shen B."/>
        </authorList>
    </citation>
    <scope>NUCLEOTIDE SEQUENCE [LARGE SCALE GENOMIC DNA]</scope>
    <source>
        <strain evidence="6 7">NPDC049503</strain>
    </source>
</reference>
<feature type="repeat" description="WD" evidence="3">
    <location>
        <begin position="729"/>
        <end position="770"/>
    </location>
</feature>
<dbReference type="Pfam" id="PF13560">
    <property type="entry name" value="HTH_31"/>
    <property type="match status" value="1"/>
</dbReference>
<dbReference type="SMART" id="SM00320">
    <property type="entry name" value="WD40"/>
    <property type="match status" value="14"/>
</dbReference>
<dbReference type="InterPro" id="IPR020472">
    <property type="entry name" value="WD40_PAC1"/>
</dbReference>
<dbReference type="PROSITE" id="PS50082">
    <property type="entry name" value="WD_REPEATS_2"/>
    <property type="match status" value="13"/>
</dbReference>
<name>A0ABW8A9F5_9ACTN</name>
<feature type="domain" description="HTH cro/C1-type" evidence="5">
    <location>
        <begin position="27"/>
        <end position="87"/>
    </location>
</feature>
<evidence type="ECO:0000256" key="4">
    <source>
        <dbReference type="SAM" id="Phobius"/>
    </source>
</evidence>
<evidence type="ECO:0000256" key="1">
    <source>
        <dbReference type="ARBA" id="ARBA00022574"/>
    </source>
</evidence>
<gene>
    <name evidence="6" type="ORF">ACIBP5_25240</name>
</gene>
<feature type="repeat" description="WD" evidence="3">
    <location>
        <begin position="1171"/>
        <end position="1204"/>
    </location>
</feature>
<keyword evidence="4" id="KW-0812">Transmembrane</keyword>
<protein>
    <submittedName>
        <fullName evidence="6">Helix-turn-helix domain-containing protein</fullName>
    </submittedName>
</protein>
<dbReference type="SUPFAM" id="SSF52540">
    <property type="entry name" value="P-loop containing nucleoside triphosphate hydrolases"/>
    <property type="match status" value="1"/>
</dbReference>
<evidence type="ECO:0000256" key="3">
    <source>
        <dbReference type="PROSITE-ProRule" id="PRU00221"/>
    </source>
</evidence>
<dbReference type="InterPro" id="IPR053299">
    <property type="entry name" value="ASTRA_WD_repeat"/>
</dbReference>
<feature type="repeat" description="WD" evidence="3">
    <location>
        <begin position="1216"/>
        <end position="1257"/>
    </location>
</feature>
<feature type="transmembrane region" description="Helical" evidence="4">
    <location>
        <begin position="555"/>
        <end position="574"/>
    </location>
</feature>
<dbReference type="CDD" id="cd00093">
    <property type="entry name" value="HTH_XRE"/>
    <property type="match status" value="1"/>
</dbReference>
<feature type="repeat" description="WD" evidence="3">
    <location>
        <begin position="864"/>
        <end position="905"/>
    </location>
</feature>
<dbReference type="SMART" id="SM00530">
    <property type="entry name" value="HTH_XRE"/>
    <property type="match status" value="1"/>
</dbReference>
<dbReference type="EMBL" id="JBITMB010000006">
    <property type="protein sequence ID" value="MFI7443288.1"/>
    <property type="molecule type" value="Genomic_DNA"/>
</dbReference>
<feature type="repeat" description="WD" evidence="3">
    <location>
        <begin position="1081"/>
        <end position="1114"/>
    </location>
</feature>
<keyword evidence="4" id="KW-0472">Membrane</keyword>
<feature type="repeat" description="WD" evidence="3">
    <location>
        <begin position="684"/>
        <end position="725"/>
    </location>
</feature>
<comment type="caution">
    <text evidence="6">The sequence shown here is derived from an EMBL/GenBank/DDBJ whole genome shotgun (WGS) entry which is preliminary data.</text>
</comment>
<feature type="repeat" description="WD" evidence="3">
    <location>
        <begin position="774"/>
        <end position="815"/>
    </location>
</feature>
<dbReference type="CDD" id="cd00200">
    <property type="entry name" value="WD40"/>
    <property type="match status" value="2"/>
</dbReference>
<keyword evidence="2" id="KW-0677">Repeat</keyword>
<feature type="repeat" description="WD" evidence="3">
    <location>
        <begin position="819"/>
        <end position="853"/>
    </location>
</feature>